<dbReference type="GO" id="GO:0004497">
    <property type="term" value="F:monooxygenase activity"/>
    <property type="evidence" value="ECO:0007669"/>
    <property type="project" value="InterPro"/>
</dbReference>
<dbReference type="InterPro" id="IPR036396">
    <property type="entry name" value="Cyt_P450_sf"/>
</dbReference>
<dbReference type="KEGG" id="ela:UCREL1_1420"/>
<gene>
    <name evidence="1" type="ORF">UCREL1_1420</name>
</gene>
<proteinExistence type="predicted"/>
<sequence length="119" mass="13331">MSVDAFASQGSMLLTPKHEVHKARRQPLNPFFSKARVSSHQDMIDQHLDKLCDRISVFAESRETFNFGAAITAFVRDVAFDFIPGKSYKSLDHDDFDEVMVAASSGSGQVWRASKHLRG</sequence>
<dbReference type="OrthoDB" id="3945418at2759"/>
<protein>
    <submittedName>
        <fullName evidence="1">Putative cytochrome p450 protein</fullName>
    </submittedName>
</protein>
<dbReference type="HOGENOM" id="CLU_2061474_0_0_1"/>
<name>M7TY22_EUTLA</name>
<dbReference type="AlphaFoldDB" id="M7TY22"/>
<organism evidence="1 2">
    <name type="scientific">Eutypa lata (strain UCR-EL1)</name>
    <name type="common">Grapevine dieback disease fungus</name>
    <name type="synonym">Eutypa armeniacae</name>
    <dbReference type="NCBI Taxonomy" id="1287681"/>
    <lineage>
        <taxon>Eukaryota</taxon>
        <taxon>Fungi</taxon>
        <taxon>Dikarya</taxon>
        <taxon>Ascomycota</taxon>
        <taxon>Pezizomycotina</taxon>
        <taxon>Sordariomycetes</taxon>
        <taxon>Xylariomycetidae</taxon>
        <taxon>Xylariales</taxon>
        <taxon>Diatrypaceae</taxon>
        <taxon>Eutypa</taxon>
    </lineage>
</organism>
<evidence type="ECO:0000313" key="2">
    <source>
        <dbReference type="Proteomes" id="UP000012174"/>
    </source>
</evidence>
<dbReference type="GO" id="GO:0020037">
    <property type="term" value="F:heme binding"/>
    <property type="evidence" value="ECO:0007669"/>
    <property type="project" value="InterPro"/>
</dbReference>
<evidence type="ECO:0000313" key="1">
    <source>
        <dbReference type="EMBL" id="EMR71555.1"/>
    </source>
</evidence>
<dbReference type="GO" id="GO:0016705">
    <property type="term" value="F:oxidoreductase activity, acting on paired donors, with incorporation or reduction of molecular oxygen"/>
    <property type="evidence" value="ECO:0007669"/>
    <property type="project" value="InterPro"/>
</dbReference>
<dbReference type="GO" id="GO:0005506">
    <property type="term" value="F:iron ion binding"/>
    <property type="evidence" value="ECO:0007669"/>
    <property type="project" value="InterPro"/>
</dbReference>
<reference evidence="2" key="1">
    <citation type="journal article" date="2013" name="Genome Announc.">
        <title>Draft genome sequence of the grapevine dieback fungus Eutypa lata UCR-EL1.</title>
        <authorList>
            <person name="Blanco-Ulate B."/>
            <person name="Rolshausen P.E."/>
            <person name="Cantu D."/>
        </authorList>
    </citation>
    <scope>NUCLEOTIDE SEQUENCE [LARGE SCALE GENOMIC DNA]</scope>
    <source>
        <strain evidence="2">UCR-EL1</strain>
    </source>
</reference>
<accession>M7TY22</accession>
<dbReference type="Proteomes" id="UP000012174">
    <property type="component" value="Unassembled WGS sequence"/>
</dbReference>
<dbReference type="STRING" id="1287681.M7TY22"/>
<dbReference type="SUPFAM" id="SSF48264">
    <property type="entry name" value="Cytochrome P450"/>
    <property type="match status" value="1"/>
</dbReference>
<keyword evidence="2" id="KW-1185">Reference proteome</keyword>
<dbReference type="EMBL" id="KB705626">
    <property type="protein sequence ID" value="EMR71555.1"/>
    <property type="molecule type" value="Genomic_DNA"/>
</dbReference>
<dbReference type="Gene3D" id="1.10.630.10">
    <property type="entry name" value="Cytochrome P450"/>
    <property type="match status" value="1"/>
</dbReference>